<name>Q4RPJ4_TETNG</name>
<dbReference type="AlphaFoldDB" id="Q4RPJ4"/>
<sequence>MQILLLEGAASSSGPPQRRAQTSDLENYPGSTLGQSPQQQAGVRMVTRRFNQCLTASSAEQSVSVFRKNSV</sequence>
<gene>
    <name evidence="2" type="ORF">GSTENG00031061001</name>
</gene>
<protein>
    <submittedName>
        <fullName evidence="2">(spotted green pufferfish) hypothetical protein</fullName>
    </submittedName>
</protein>
<proteinExistence type="predicted"/>
<reference evidence="2" key="2">
    <citation type="submission" date="2004-02" db="EMBL/GenBank/DDBJ databases">
        <authorList>
            <consortium name="Genoscope"/>
            <consortium name="Whitehead Institute Centre for Genome Research"/>
        </authorList>
    </citation>
    <scope>NUCLEOTIDE SEQUENCE</scope>
</reference>
<feature type="region of interest" description="Disordered" evidence="1">
    <location>
        <begin position="1"/>
        <end position="42"/>
    </location>
</feature>
<evidence type="ECO:0000256" key="1">
    <source>
        <dbReference type="SAM" id="MobiDB-lite"/>
    </source>
</evidence>
<reference evidence="2" key="1">
    <citation type="journal article" date="2004" name="Nature">
        <title>Genome duplication in the teleost fish Tetraodon nigroviridis reveals the early vertebrate proto-karyotype.</title>
        <authorList>
            <person name="Jaillon O."/>
            <person name="Aury J.-M."/>
            <person name="Brunet F."/>
            <person name="Petit J.-L."/>
            <person name="Stange-Thomann N."/>
            <person name="Mauceli E."/>
            <person name="Bouneau L."/>
            <person name="Fischer C."/>
            <person name="Ozouf-Costaz C."/>
            <person name="Bernot A."/>
            <person name="Nicaud S."/>
            <person name="Jaffe D."/>
            <person name="Fisher S."/>
            <person name="Lutfalla G."/>
            <person name="Dossat C."/>
            <person name="Segurens B."/>
            <person name="Dasilva C."/>
            <person name="Salanoubat M."/>
            <person name="Levy M."/>
            <person name="Boudet N."/>
            <person name="Castellano S."/>
            <person name="Anthouard V."/>
            <person name="Jubin C."/>
            <person name="Castelli V."/>
            <person name="Katinka M."/>
            <person name="Vacherie B."/>
            <person name="Biemont C."/>
            <person name="Skalli Z."/>
            <person name="Cattolico L."/>
            <person name="Poulain J."/>
            <person name="De Berardinis V."/>
            <person name="Cruaud C."/>
            <person name="Duprat S."/>
            <person name="Brottier P."/>
            <person name="Coutanceau J.-P."/>
            <person name="Gouzy J."/>
            <person name="Parra G."/>
            <person name="Lardier G."/>
            <person name="Chapple C."/>
            <person name="McKernan K.J."/>
            <person name="McEwan P."/>
            <person name="Bosak S."/>
            <person name="Kellis M."/>
            <person name="Volff J.-N."/>
            <person name="Guigo R."/>
            <person name="Zody M.C."/>
            <person name="Mesirov J."/>
            <person name="Lindblad-Toh K."/>
            <person name="Birren B."/>
            <person name="Nusbaum C."/>
            <person name="Kahn D."/>
            <person name="Robinson-Rechavi M."/>
            <person name="Laudet V."/>
            <person name="Schachter V."/>
            <person name="Quetier F."/>
            <person name="Saurin W."/>
            <person name="Scarpelli C."/>
            <person name="Wincker P."/>
            <person name="Lander E.S."/>
            <person name="Weissenbach J."/>
            <person name="Roest Crollius H."/>
        </authorList>
    </citation>
    <scope>NUCLEOTIDE SEQUENCE [LARGE SCALE GENOMIC DNA]</scope>
</reference>
<dbReference type="KEGG" id="tng:GSTEN00031061G001"/>
<evidence type="ECO:0000313" key="2">
    <source>
        <dbReference type="EMBL" id="CAG09688.1"/>
    </source>
</evidence>
<comment type="caution">
    <text evidence="2">The sequence shown here is derived from an EMBL/GenBank/DDBJ whole genome shotgun (WGS) entry which is preliminary data.</text>
</comment>
<organism evidence="2">
    <name type="scientific">Tetraodon nigroviridis</name>
    <name type="common">Spotted green pufferfish</name>
    <name type="synonym">Chelonodon nigroviridis</name>
    <dbReference type="NCBI Taxonomy" id="99883"/>
    <lineage>
        <taxon>Eukaryota</taxon>
        <taxon>Metazoa</taxon>
        <taxon>Chordata</taxon>
        <taxon>Craniata</taxon>
        <taxon>Vertebrata</taxon>
        <taxon>Euteleostomi</taxon>
        <taxon>Actinopterygii</taxon>
        <taxon>Neopterygii</taxon>
        <taxon>Teleostei</taxon>
        <taxon>Neoteleostei</taxon>
        <taxon>Acanthomorphata</taxon>
        <taxon>Eupercaria</taxon>
        <taxon>Tetraodontiformes</taxon>
        <taxon>Tetradontoidea</taxon>
        <taxon>Tetraodontidae</taxon>
        <taxon>Tetraodon</taxon>
    </lineage>
</organism>
<accession>Q4RPJ4</accession>
<dbReference type="EMBL" id="CAAE01015007">
    <property type="protein sequence ID" value="CAG09688.1"/>
    <property type="molecule type" value="Genomic_DNA"/>
</dbReference>
<feature type="compositionally biased region" description="Polar residues" evidence="1">
    <location>
        <begin position="10"/>
        <end position="41"/>
    </location>
</feature>